<protein>
    <submittedName>
        <fullName evidence="2">Uncharacterized protein</fullName>
    </submittedName>
</protein>
<sequence length="140" mass="14765">MRRLLPALLLLAGPALAVLPEPDGDPGVAAGRQAIEVGRYDLGLDLLRDALARLPGDPDILVYIAFAERRAGRPEAAMAAYAQALAADPNHPGALAYQGAMFLEVGRRTEAEANLARLTASCGTCPERETLARDLARAAH</sequence>
<feature type="chain" id="PRO_5016244259" evidence="1">
    <location>
        <begin position="18"/>
        <end position="140"/>
    </location>
</feature>
<dbReference type="Gene3D" id="1.25.40.10">
    <property type="entry name" value="Tetratricopeptide repeat domain"/>
    <property type="match status" value="1"/>
</dbReference>
<organism evidence="2 3">
    <name type="scientific">Falsiroseomonas bella</name>
    <dbReference type="NCBI Taxonomy" id="2184016"/>
    <lineage>
        <taxon>Bacteria</taxon>
        <taxon>Pseudomonadati</taxon>
        <taxon>Pseudomonadota</taxon>
        <taxon>Alphaproteobacteria</taxon>
        <taxon>Acetobacterales</taxon>
        <taxon>Roseomonadaceae</taxon>
        <taxon>Falsiroseomonas</taxon>
    </lineage>
</organism>
<accession>A0A317FFS3</accession>
<evidence type="ECO:0000313" key="2">
    <source>
        <dbReference type="EMBL" id="PWS37645.1"/>
    </source>
</evidence>
<dbReference type="Proteomes" id="UP000245765">
    <property type="component" value="Unassembled WGS sequence"/>
</dbReference>
<dbReference type="OrthoDB" id="5507417at2"/>
<evidence type="ECO:0000313" key="3">
    <source>
        <dbReference type="Proteomes" id="UP000245765"/>
    </source>
</evidence>
<keyword evidence="1" id="KW-0732">Signal</keyword>
<gene>
    <name evidence="2" type="ORF">DFH01_12570</name>
</gene>
<evidence type="ECO:0000256" key="1">
    <source>
        <dbReference type="SAM" id="SignalP"/>
    </source>
</evidence>
<feature type="signal peptide" evidence="1">
    <location>
        <begin position="1"/>
        <end position="17"/>
    </location>
</feature>
<keyword evidence="3" id="KW-1185">Reference proteome</keyword>
<name>A0A317FFS3_9PROT</name>
<reference evidence="3" key="1">
    <citation type="submission" date="2018-05" db="EMBL/GenBank/DDBJ databases">
        <authorList>
            <person name="Du Z."/>
            <person name="Wang X."/>
        </authorList>
    </citation>
    <scope>NUCLEOTIDE SEQUENCE [LARGE SCALE GENOMIC DNA]</scope>
    <source>
        <strain evidence="3">CQN31</strain>
    </source>
</reference>
<dbReference type="AlphaFoldDB" id="A0A317FFS3"/>
<dbReference type="Pfam" id="PF13428">
    <property type="entry name" value="TPR_14"/>
    <property type="match status" value="1"/>
</dbReference>
<comment type="caution">
    <text evidence="2">The sequence shown here is derived from an EMBL/GenBank/DDBJ whole genome shotgun (WGS) entry which is preliminary data.</text>
</comment>
<dbReference type="RefSeq" id="WP_109870753.1">
    <property type="nucleotide sequence ID" value="NZ_QGNA01000002.1"/>
</dbReference>
<dbReference type="EMBL" id="QGNA01000002">
    <property type="protein sequence ID" value="PWS37645.1"/>
    <property type="molecule type" value="Genomic_DNA"/>
</dbReference>
<proteinExistence type="predicted"/>
<dbReference type="InterPro" id="IPR011990">
    <property type="entry name" value="TPR-like_helical_dom_sf"/>
</dbReference>
<dbReference type="SUPFAM" id="SSF48452">
    <property type="entry name" value="TPR-like"/>
    <property type="match status" value="1"/>
</dbReference>